<name>A0A484F6F8_9EURY</name>
<protein>
    <submittedName>
        <fullName evidence="1">Uncharacterized protein</fullName>
    </submittedName>
</protein>
<comment type="caution">
    <text evidence="1">The sequence shown here is derived from an EMBL/GenBank/DDBJ whole genome shotgun (WGS) entry which is preliminary data.</text>
</comment>
<evidence type="ECO:0000313" key="2">
    <source>
        <dbReference type="Proteomes" id="UP000294855"/>
    </source>
</evidence>
<organism evidence="1 2">
    <name type="scientific">Methanimicrococcus blatticola</name>
    <dbReference type="NCBI Taxonomy" id="91560"/>
    <lineage>
        <taxon>Archaea</taxon>
        <taxon>Methanobacteriati</taxon>
        <taxon>Methanobacteriota</taxon>
        <taxon>Stenosarchaea group</taxon>
        <taxon>Methanomicrobia</taxon>
        <taxon>Methanosarcinales</taxon>
        <taxon>Methanosarcinaceae</taxon>
        <taxon>Methanimicrococcus</taxon>
    </lineage>
</organism>
<dbReference type="OrthoDB" id="131404at2157"/>
<keyword evidence="2" id="KW-1185">Reference proteome</keyword>
<dbReference type="EMBL" id="SNYS01000009">
    <property type="protein sequence ID" value="TDQ68367.1"/>
    <property type="molecule type" value="Genomic_DNA"/>
</dbReference>
<dbReference type="Proteomes" id="UP000294855">
    <property type="component" value="Unassembled WGS sequence"/>
</dbReference>
<dbReference type="AlphaFoldDB" id="A0A484F6F8"/>
<proteinExistence type="predicted"/>
<reference evidence="1 2" key="1">
    <citation type="submission" date="2019-03" db="EMBL/GenBank/DDBJ databases">
        <title>Genomic Encyclopedia of Type Strains, Phase IV (KMG-IV): sequencing the most valuable type-strain genomes for metagenomic binning, comparative biology and taxonomic classification.</title>
        <authorList>
            <person name="Goeker M."/>
        </authorList>
    </citation>
    <scope>NUCLEOTIDE SEQUENCE [LARGE SCALE GENOMIC DNA]</scope>
    <source>
        <strain evidence="1 2">DSM 13328</strain>
    </source>
</reference>
<dbReference type="RefSeq" id="WP_133517746.1">
    <property type="nucleotide sequence ID" value="NZ_JAHDUW010000004.1"/>
</dbReference>
<accession>A0A484F6F8</accession>
<gene>
    <name evidence="1" type="ORF">C7391_1313</name>
</gene>
<evidence type="ECO:0000313" key="1">
    <source>
        <dbReference type="EMBL" id="TDQ68367.1"/>
    </source>
</evidence>
<sequence>MSVCDCGTQDELVELVKEYMLQVKGVEEVFILTEVDKKSIEQLEEEAKGNVLMGMGEGDNQGIAEVFKREHILCFTTNKEYVWPEPPNVIMMQGGEMIGFDCTEEEACKYENHPDYLVMGTFIMNKAKTVGNTGKPIVVLPPKPCDLGEIEVEDAVLGSPSTPSDEYIREAYNFEKSNEKGTFFLGFNKVKCVD</sequence>